<comment type="catalytic activity">
    <reaction evidence="7">
        <text>[glutamine synthetase]-L-tyrosine + ATP = [glutamine synthetase]-O(4)-(5'-adenylyl)-L-tyrosine + diphosphate</text>
        <dbReference type="Rhea" id="RHEA:18589"/>
        <dbReference type="Rhea" id="RHEA-COMP:10660"/>
        <dbReference type="Rhea" id="RHEA-COMP:10661"/>
        <dbReference type="ChEBI" id="CHEBI:30616"/>
        <dbReference type="ChEBI" id="CHEBI:33019"/>
        <dbReference type="ChEBI" id="CHEBI:46858"/>
        <dbReference type="ChEBI" id="CHEBI:83624"/>
        <dbReference type="EC" id="2.7.7.42"/>
    </reaction>
</comment>
<dbReference type="InterPro" id="IPR013546">
    <property type="entry name" value="PII_UdlTrfase/GS_AdlTrfase"/>
</dbReference>
<feature type="domain" description="PII-uridylyltransferase/Glutamine-synthetase adenylyltransferase" evidence="9">
    <location>
        <begin position="271"/>
        <end position="409"/>
    </location>
</feature>
<feature type="domain" description="Glutamate-ammonia ligase adenylyltransferase repeated" evidence="8">
    <location>
        <begin position="7"/>
        <end position="247"/>
    </location>
</feature>
<evidence type="ECO:0000313" key="11">
    <source>
        <dbReference type="Proteomes" id="UP000285478"/>
    </source>
</evidence>
<dbReference type="GO" id="GO:0047388">
    <property type="term" value="F:[glutamine synthetase]-adenylyl-L-tyrosine phosphorylase activity"/>
    <property type="evidence" value="ECO:0007669"/>
    <property type="project" value="UniProtKB-EC"/>
</dbReference>
<dbReference type="InterPro" id="IPR023057">
    <property type="entry name" value="GlnE"/>
</dbReference>
<feature type="domain" description="Glutamate-ammonia ligase adenylyltransferase repeated" evidence="8">
    <location>
        <begin position="520"/>
        <end position="770"/>
    </location>
</feature>
<dbReference type="GO" id="GO:0000287">
    <property type="term" value="F:magnesium ion binding"/>
    <property type="evidence" value="ECO:0007669"/>
    <property type="project" value="UniProtKB-UniRule"/>
</dbReference>
<dbReference type="Pfam" id="PF03710">
    <property type="entry name" value="GlnE"/>
    <property type="match status" value="2"/>
</dbReference>
<name>A0A410H470_9GAMM</name>
<comment type="catalytic activity">
    <reaction evidence="7">
        <text>[glutamine synthetase]-O(4)-(5'-adenylyl)-L-tyrosine + phosphate = [glutamine synthetase]-L-tyrosine + ADP</text>
        <dbReference type="Rhea" id="RHEA:43716"/>
        <dbReference type="Rhea" id="RHEA-COMP:10660"/>
        <dbReference type="Rhea" id="RHEA-COMP:10661"/>
        <dbReference type="ChEBI" id="CHEBI:43474"/>
        <dbReference type="ChEBI" id="CHEBI:46858"/>
        <dbReference type="ChEBI" id="CHEBI:83624"/>
        <dbReference type="ChEBI" id="CHEBI:456216"/>
        <dbReference type="EC" id="2.7.7.89"/>
    </reaction>
</comment>
<evidence type="ECO:0000256" key="4">
    <source>
        <dbReference type="ARBA" id="ARBA00022840"/>
    </source>
</evidence>
<dbReference type="Gene3D" id="3.30.460.10">
    <property type="entry name" value="Beta Polymerase, domain 2"/>
    <property type="match status" value="2"/>
</dbReference>
<evidence type="ECO:0000256" key="7">
    <source>
        <dbReference type="HAMAP-Rule" id="MF_00802"/>
    </source>
</evidence>
<dbReference type="NCBIfam" id="NF008292">
    <property type="entry name" value="PRK11072.1"/>
    <property type="match status" value="1"/>
</dbReference>
<protein>
    <recommendedName>
        <fullName evidence="7">Bifunctional glutamine synthetase adenylyltransferase/adenylyl-removing enzyme</fullName>
    </recommendedName>
    <alternativeName>
        <fullName evidence="7">ATP:glutamine synthetase adenylyltransferase</fullName>
    </alternativeName>
    <alternativeName>
        <fullName evidence="7">ATase</fullName>
    </alternativeName>
    <domain>
        <recommendedName>
            <fullName evidence="7">Glutamine synthetase adenylyl-L-tyrosine phosphorylase</fullName>
            <ecNumber evidence="7">2.7.7.89</ecNumber>
        </recommendedName>
        <alternativeName>
            <fullName evidence="7">Adenylyl removase</fullName>
            <shortName evidence="7">AR</shortName>
            <shortName evidence="7">AT-N</shortName>
        </alternativeName>
    </domain>
    <domain>
        <recommendedName>
            <fullName evidence="7">Glutamine synthetase adenylyl transferase</fullName>
            <ecNumber evidence="7">2.7.7.42</ecNumber>
        </recommendedName>
        <alternativeName>
            <fullName evidence="7">Adenylyl transferase</fullName>
            <shortName evidence="7">AT</shortName>
            <shortName evidence="7">AT-C</shortName>
        </alternativeName>
    </domain>
</protein>
<dbReference type="GO" id="GO:0005829">
    <property type="term" value="C:cytosol"/>
    <property type="evidence" value="ECO:0007669"/>
    <property type="project" value="TreeGrafter"/>
</dbReference>
<dbReference type="PANTHER" id="PTHR30621:SF0">
    <property type="entry name" value="BIFUNCTIONAL GLUTAMINE SYNTHETASE ADENYLYLTRANSFERASE_ADENYLYL-REMOVING ENZYME"/>
    <property type="match status" value="1"/>
</dbReference>
<dbReference type="Gene3D" id="1.20.120.1510">
    <property type="match status" value="1"/>
</dbReference>
<evidence type="ECO:0000256" key="3">
    <source>
        <dbReference type="ARBA" id="ARBA00022741"/>
    </source>
</evidence>
<comment type="cofactor">
    <cofactor evidence="7">
        <name>Mg(2+)</name>
        <dbReference type="ChEBI" id="CHEBI:18420"/>
    </cofactor>
</comment>
<comment type="function">
    <text evidence="7">Involved in the regulation of glutamine synthetase GlnA, a key enzyme in the process to assimilate ammonia. When cellular nitrogen levels are high, the C-terminal adenylyl transferase (AT) inactivates GlnA by covalent transfer of an adenylyl group from ATP to specific tyrosine residue of GlnA, thus reducing its activity. Conversely, when nitrogen levels are low, the N-terminal adenylyl removase (AR) activates GlnA by removing the adenylyl group by phosphorolysis, increasing its activity. The regulatory region of GlnE binds the signal transduction protein PII (GlnB) which indicates the nitrogen status of the cell.</text>
</comment>
<dbReference type="GO" id="GO:0000820">
    <property type="term" value="P:regulation of glutamine family amino acid metabolic process"/>
    <property type="evidence" value="ECO:0007669"/>
    <property type="project" value="UniProtKB-UniRule"/>
</dbReference>
<dbReference type="Proteomes" id="UP000285478">
    <property type="component" value="Chromosome"/>
</dbReference>
<evidence type="ECO:0000259" key="8">
    <source>
        <dbReference type="Pfam" id="PF03710"/>
    </source>
</evidence>
<gene>
    <name evidence="7" type="primary">glnE</name>
    <name evidence="10" type="ORF">EPV75_08025</name>
</gene>
<dbReference type="GO" id="GO:0016874">
    <property type="term" value="F:ligase activity"/>
    <property type="evidence" value="ECO:0007669"/>
    <property type="project" value="UniProtKB-KW"/>
</dbReference>
<dbReference type="InterPro" id="IPR005190">
    <property type="entry name" value="GlnE_rpt_dom"/>
</dbReference>
<sequence>MSHEISLEQVQSWSLFVERETSRFPELLAETHWQTAYAPGELIQRIRADLVASDSLAKLNQRLRYHRRAEMVRIAIRDLKGLAEVEETLQDLSDLADALVSGALDWHYHVLTQRYGTPIGQESGEPQKLIVLGMGKLGGQELNFSSDIDLIFVYPEKGQTEGADRGIPNDQFFIRLGQALNKSLTEFSPDGTVYRVDMRLRPFGQSGPLAVSFAEMETYYQVHGRAWERYALVKARIIAGDHEKGQELFEILRPFVYRKYVDFSAIEALRDLKTMINVEVQKKDMHRNIKLGPGGIREIEFIVQAFQLVHGGREKPLQGRRLMPMLSVLMERHYIDETTQQRLLEAYIFLRRAENRLQEWSDQQTHDLPTEARQQQALAESMGFDDYTAFKAALDVHLAFVQSEFDQVFADEAQDAVTDKTLKEVCLSDEIVSAGLQSLALEQPDEVADKINKFMASRAYTHASAEAVERFKAVLPLVLTELSQVDNQTLALERSLSVLASVMNRSVYLVLLKENLQAIKHLLQLCALSAWMAEVLVKYPALLDQLLDESILYEPLDLIGLKQEASAILAETFDDDEAFMNQIRQWKHAQVFRVAAADITGHLPIMKVSDYLTWIAEAVLEATTEYAWQFMQKRSGLPGGYDPQAGMPFLIIGYGKLGGIELGYGSDLDIVFLYDELNPSAMSDGPKALENNLYFMRLTQKVISLLTTFMPTGVLYEVDTRLRPNGASGMIVTDLAAFEAYEKNKAWIWEHQALVRTRAIVGSEQAQTHFYDFKKAFITQPRSVDDLKGEVVSMRHKMRASLDKTSAERFDLKQGAGGIVDIEFMVQYLVLGFAHQYESLTDWSDNIRLLETIKSVGLLDAERADQLIDAYRVYRNRYHRLALQNEKALVSTEEFIEEREVVSAAWQALMEPK</sequence>
<proteinExistence type="inferred from homology"/>
<feature type="domain" description="PII-uridylyltransferase/Glutamine-synthetase adenylyltransferase" evidence="9">
    <location>
        <begin position="803"/>
        <end position="887"/>
    </location>
</feature>
<dbReference type="RefSeq" id="WP_128385038.1">
    <property type="nucleotide sequence ID" value="NZ_CP035033.1"/>
</dbReference>
<dbReference type="EC" id="2.7.7.89" evidence="7"/>
<dbReference type="InterPro" id="IPR043519">
    <property type="entry name" value="NT_sf"/>
</dbReference>
<accession>A0A410H470</accession>
<evidence type="ECO:0000256" key="1">
    <source>
        <dbReference type="ARBA" id="ARBA00022679"/>
    </source>
</evidence>
<dbReference type="KEGG" id="htr:EPV75_08025"/>
<dbReference type="HAMAP" id="MF_00802">
    <property type="entry name" value="GlnE"/>
    <property type="match status" value="1"/>
</dbReference>
<dbReference type="AlphaFoldDB" id="A0A410H470"/>
<feature type="region of interest" description="Adenylyl transferase" evidence="7">
    <location>
        <begin position="423"/>
        <end position="913"/>
    </location>
</feature>
<dbReference type="FunFam" id="3.30.460.10:FF:000009">
    <property type="entry name" value="Bifunctional glutamine synthetase adenylyltransferase/adenylyl-removing enzyme"/>
    <property type="match status" value="1"/>
</dbReference>
<dbReference type="EC" id="2.7.7.42" evidence="7"/>
<keyword evidence="5 7" id="KW-0460">Magnesium</keyword>
<dbReference type="FunFam" id="1.20.120.330:FF:000005">
    <property type="entry name" value="Bifunctional glutamine synthetase adenylyltransferase/adenylyl-removing enzyme"/>
    <property type="match status" value="1"/>
</dbReference>
<evidence type="ECO:0000313" key="10">
    <source>
        <dbReference type="EMBL" id="QAB15620.1"/>
    </source>
</evidence>
<evidence type="ECO:0000256" key="5">
    <source>
        <dbReference type="ARBA" id="ARBA00022842"/>
    </source>
</evidence>
<keyword evidence="6 7" id="KW-0511">Multifunctional enzyme</keyword>
<dbReference type="SUPFAM" id="SSF81301">
    <property type="entry name" value="Nucleotidyltransferase"/>
    <property type="match status" value="2"/>
</dbReference>
<dbReference type="EMBL" id="CP035033">
    <property type="protein sequence ID" value="QAB15620.1"/>
    <property type="molecule type" value="Genomic_DNA"/>
</dbReference>
<keyword evidence="11" id="KW-1185">Reference proteome</keyword>
<dbReference type="CDD" id="cd05401">
    <property type="entry name" value="NT_GlnE_GlnD_like"/>
    <property type="match status" value="2"/>
</dbReference>
<dbReference type="GO" id="GO:0005524">
    <property type="term" value="F:ATP binding"/>
    <property type="evidence" value="ECO:0007669"/>
    <property type="project" value="UniProtKB-UniRule"/>
</dbReference>
<evidence type="ECO:0000259" key="9">
    <source>
        <dbReference type="Pfam" id="PF08335"/>
    </source>
</evidence>
<keyword evidence="10" id="KW-0436">Ligase</keyword>
<dbReference type="SUPFAM" id="SSF81593">
    <property type="entry name" value="Nucleotidyltransferase substrate binding subunit/domain"/>
    <property type="match status" value="2"/>
</dbReference>
<feature type="region of interest" description="Adenylyl removase" evidence="7">
    <location>
        <begin position="1"/>
        <end position="413"/>
    </location>
</feature>
<dbReference type="GO" id="GO:0008882">
    <property type="term" value="F:[glutamate-ammonia-ligase] adenylyltransferase activity"/>
    <property type="evidence" value="ECO:0007669"/>
    <property type="project" value="UniProtKB-UniRule"/>
</dbReference>
<reference evidence="10 11" key="1">
    <citation type="journal article" date="2018" name="Environ. Microbiol.">
        <title>Genomes of ubiquitous marine and hypersaline Hydrogenovibrio, Thiomicrorhabdus and Thiomicrospira spp. encode a diversity of mechanisms to sustain chemolithoautotrophy in heterogeneous environments.</title>
        <authorList>
            <person name="Scott K.M."/>
            <person name="Williams J."/>
            <person name="Porter C.M.B."/>
            <person name="Russel S."/>
            <person name="Harmer T.L."/>
            <person name="Paul J.H."/>
            <person name="Antonen K.M."/>
            <person name="Bridges M.K."/>
            <person name="Camper G.J."/>
            <person name="Campla C.K."/>
            <person name="Casella L.G."/>
            <person name="Chase E."/>
            <person name="Conrad J.W."/>
            <person name="Cruz M.C."/>
            <person name="Dunlap D.S."/>
            <person name="Duran L."/>
            <person name="Fahsbender E.M."/>
            <person name="Goldsmith D.B."/>
            <person name="Keeley R.F."/>
            <person name="Kondoff M.R."/>
            <person name="Kussy B.I."/>
            <person name="Lane M.K."/>
            <person name="Lawler S."/>
            <person name="Leigh B.A."/>
            <person name="Lewis C."/>
            <person name="Lostal L.M."/>
            <person name="Marking D."/>
            <person name="Mancera P.A."/>
            <person name="McClenthan E.C."/>
            <person name="McIntyre E.A."/>
            <person name="Mine J.A."/>
            <person name="Modi S."/>
            <person name="Moore B.D."/>
            <person name="Morgan W.A."/>
            <person name="Nelson K.M."/>
            <person name="Nguyen K.N."/>
            <person name="Ogburn N."/>
            <person name="Parrino D.G."/>
            <person name="Pedapudi A.D."/>
            <person name="Pelham R.P."/>
            <person name="Preece A.M."/>
            <person name="Rampersad E.A."/>
            <person name="Richardson J.C."/>
            <person name="Rodgers C.M."/>
            <person name="Schaffer B.L."/>
            <person name="Sheridan N.E."/>
            <person name="Solone M.R."/>
            <person name="Staley Z.R."/>
            <person name="Tabuchi M."/>
            <person name="Waide R.J."/>
            <person name="Wanjugi P.W."/>
            <person name="Young S."/>
            <person name="Clum A."/>
            <person name="Daum C."/>
            <person name="Huntemann M."/>
            <person name="Ivanova N."/>
            <person name="Kyrpides N."/>
            <person name="Mikhailova N."/>
            <person name="Palaniappan K."/>
            <person name="Pillay M."/>
            <person name="Reddy T.B.K."/>
            <person name="Shapiro N."/>
            <person name="Stamatis D."/>
            <person name="Varghese N."/>
            <person name="Woyke T."/>
            <person name="Boden R."/>
            <person name="Freyermuth S.K."/>
            <person name="Kerfeld C.A."/>
        </authorList>
    </citation>
    <scope>NUCLEOTIDE SEQUENCE [LARGE SCALE GENOMIC DNA]</scope>
    <source>
        <strain evidence="10 11">JR-2</strain>
    </source>
</reference>
<evidence type="ECO:0000256" key="6">
    <source>
        <dbReference type="ARBA" id="ARBA00023268"/>
    </source>
</evidence>
<comment type="similarity">
    <text evidence="7">Belongs to the GlnE family.</text>
</comment>
<keyword evidence="1 7" id="KW-0808">Transferase</keyword>
<keyword evidence="4 7" id="KW-0067">ATP-binding</keyword>
<keyword evidence="3 7" id="KW-0547">Nucleotide-binding</keyword>
<dbReference type="Pfam" id="PF08335">
    <property type="entry name" value="GlnD_UR_UTase"/>
    <property type="match status" value="2"/>
</dbReference>
<evidence type="ECO:0000256" key="2">
    <source>
        <dbReference type="ARBA" id="ARBA00022695"/>
    </source>
</evidence>
<dbReference type="PANTHER" id="PTHR30621">
    <property type="entry name" value="GLUTAMINE SYNTHETASE ADENYLYLTRANSFERASE"/>
    <property type="match status" value="1"/>
</dbReference>
<keyword evidence="2 7" id="KW-0548">Nucleotidyltransferase</keyword>
<organism evidence="10 11">
    <name type="scientific">Hydrogenovibrio thermophilus</name>
    <dbReference type="NCBI Taxonomy" id="265883"/>
    <lineage>
        <taxon>Bacteria</taxon>
        <taxon>Pseudomonadati</taxon>
        <taxon>Pseudomonadota</taxon>
        <taxon>Gammaproteobacteria</taxon>
        <taxon>Thiotrichales</taxon>
        <taxon>Piscirickettsiaceae</taxon>
        <taxon>Hydrogenovibrio</taxon>
    </lineage>
</organism>
<dbReference type="Gene3D" id="1.20.120.330">
    <property type="entry name" value="Nucleotidyltransferases domain 2"/>
    <property type="match status" value="2"/>
</dbReference>